<dbReference type="AlphaFoldDB" id="A0A6G1CAT3"/>
<dbReference type="PANTHER" id="PTHR32141">
    <property type="match status" value="1"/>
</dbReference>
<dbReference type="InterPro" id="IPR032675">
    <property type="entry name" value="LRR_dom_sf"/>
</dbReference>
<sequence length="240" mass="26281">MVGSFFLSRETSFPPPLARLTPSTAAGDDPDQIGRLPNCLLTTILSLLPLNAAARTVALSRHWRSLWLSTPLHLVDSDLPFPSPFHSDAISCILASHRGDTVSFHLSLSRPSPADLDSWLRILARRRLQELLVQQPSEPLPLPPSLLSCRSLRPANLTNCHLPIAAAGAASFPHLHELTLRYAFASSLTFHGLLAGCPALASLSLDHVFSCRSLRVHSRTLRSLMVSVSLRQREEVGEEL</sequence>
<dbReference type="SUPFAM" id="SSF81383">
    <property type="entry name" value="F-box domain"/>
    <property type="match status" value="1"/>
</dbReference>
<dbReference type="SUPFAM" id="SSF52047">
    <property type="entry name" value="RNI-like"/>
    <property type="match status" value="1"/>
</dbReference>
<evidence type="ECO:0000313" key="3">
    <source>
        <dbReference type="EMBL" id="KAF0897319.1"/>
    </source>
</evidence>
<accession>A0A6G1CAT3</accession>
<dbReference type="InterPro" id="IPR055411">
    <property type="entry name" value="LRR_FXL15/At3g58940/PEG3-like"/>
</dbReference>
<dbReference type="Proteomes" id="UP000479710">
    <property type="component" value="Unassembled WGS sequence"/>
</dbReference>
<evidence type="ECO:0000259" key="2">
    <source>
        <dbReference type="Pfam" id="PF24758"/>
    </source>
</evidence>
<dbReference type="OrthoDB" id="696495at2759"/>
<gene>
    <name evidence="3" type="ORF">E2562_035627</name>
</gene>
<protein>
    <recommendedName>
        <fullName evidence="5">F-box domain-containing protein</fullName>
    </recommendedName>
</protein>
<dbReference type="InterPro" id="IPR036047">
    <property type="entry name" value="F-box-like_dom_sf"/>
</dbReference>
<dbReference type="PANTHER" id="PTHR32141:SF136">
    <property type="entry name" value="OS07G0287000 PROTEIN"/>
    <property type="match status" value="1"/>
</dbReference>
<dbReference type="InterPro" id="IPR001810">
    <property type="entry name" value="F-box_dom"/>
</dbReference>
<evidence type="ECO:0000259" key="1">
    <source>
        <dbReference type="Pfam" id="PF00646"/>
    </source>
</evidence>
<evidence type="ECO:0008006" key="5">
    <source>
        <dbReference type="Google" id="ProtNLM"/>
    </source>
</evidence>
<dbReference type="Pfam" id="PF24758">
    <property type="entry name" value="LRR_At5g56370"/>
    <property type="match status" value="1"/>
</dbReference>
<name>A0A6G1CAT3_9ORYZ</name>
<dbReference type="Gene3D" id="3.80.10.10">
    <property type="entry name" value="Ribonuclease Inhibitor"/>
    <property type="match status" value="1"/>
</dbReference>
<dbReference type="EMBL" id="SPHZ02000010">
    <property type="protein sequence ID" value="KAF0897319.1"/>
    <property type="molecule type" value="Genomic_DNA"/>
</dbReference>
<dbReference type="InterPro" id="IPR055302">
    <property type="entry name" value="F-box_dom-containing"/>
</dbReference>
<proteinExistence type="predicted"/>
<keyword evidence="4" id="KW-1185">Reference proteome</keyword>
<dbReference type="Pfam" id="PF00646">
    <property type="entry name" value="F-box"/>
    <property type="match status" value="1"/>
</dbReference>
<reference evidence="3 4" key="1">
    <citation type="submission" date="2019-11" db="EMBL/GenBank/DDBJ databases">
        <title>Whole genome sequence of Oryza granulata.</title>
        <authorList>
            <person name="Li W."/>
        </authorList>
    </citation>
    <scope>NUCLEOTIDE SEQUENCE [LARGE SCALE GENOMIC DNA]</scope>
    <source>
        <strain evidence="4">cv. Menghai</strain>
        <tissue evidence="3">Leaf</tissue>
    </source>
</reference>
<feature type="domain" description="F-box/LRR-repeat protein 15/At3g58940/PEG3-like LRR" evidence="2">
    <location>
        <begin position="116"/>
        <end position="231"/>
    </location>
</feature>
<evidence type="ECO:0000313" key="4">
    <source>
        <dbReference type="Proteomes" id="UP000479710"/>
    </source>
</evidence>
<comment type="caution">
    <text evidence="3">The sequence shown here is derived from an EMBL/GenBank/DDBJ whole genome shotgun (WGS) entry which is preliminary data.</text>
</comment>
<feature type="domain" description="F-box" evidence="1">
    <location>
        <begin position="35"/>
        <end position="72"/>
    </location>
</feature>
<organism evidence="3 4">
    <name type="scientific">Oryza meyeriana var. granulata</name>
    <dbReference type="NCBI Taxonomy" id="110450"/>
    <lineage>
        <taxon>Eukaryota</taxon>
        <taxon>Viridiplantae</taxon>
        <taxon>Streptophyta</taxon>
        <taxon>Embryophyta</taxon>
        <taxon>Tracheophyta</taxon>
        <taxon>Spermatophyta</taxon>
        <taxon>Magnoliopsida</taxon>
        <taxon>Liliopsida</taxon>
        <taxon>Poales</taxon>
        <taxon>Poaceae</taxon>
        <taxon>BOP clade</taxon>
        <taxon>Oryzoideae</taxon>
        <taxon>Oryzeae</taxon>
        <taxon>Oryzinae</taxon>
        <taxon>Oryza</taxon>
        <taxon>Oryza meyeriana</taxon>
    </lineage>
</organism>